<feature type="domain" description="OmpR/PhoB-type" evidence="3">
    <location>
        <begin position="1"/>
        <end position="77"/>
    </location>
</feature>
<evidence type="ECO:0000256" key="1">
    <source>
        <dbReference type="ARBA" id="ARBA00023125"/>
    </source>
</evidence>
<dbReference type="SMART" id="SM00862">
    <property type="entry name" value="Trans_reg_C"/>
    <property type="match status" value="1"/>
</dbReference>
<name>A0A7W8HMQ0_9BURK</name>
<gene>
    <name evidence="4" type="ORF">HNQ70_003988</name>
</gene>
<sequence>MLVDGMPVRLDARAFDLLLCLLAHRDRVATKDEALLFVWPGRVVEENNLSVQVSALRKVIGPDAITSIPGRGYRFSMPVTDCAPTADVEARKQGEPVADQPTIAVLPFAVLSDDPRVRFLVDGLAEDVIALLARVPGFLLI</sequence>
<reference evidence="4 5" key="1">
    <citation type="submission" date="2020-08" db="EMBL/GenBank/DDBJ databases">
        <title>Genomic Encyclopedia of Type Strains, Phase IV (KMG-IV): sequencing the most valuable type-strain genomes for metagenomic binning, comparative biology and taxonomic classification.</title>
        <authorList>
            <person name="Goeker M."/>
        </authorList>
    </citation>
    <scope>NUCLEOTIDE SEQUENCE [LARGE SCALE GENOMIC DNA]</scope>
    <source>
        <strain evidence="4 5">DSM 29781</strain>
    </source>
</reference>
<dbReference type="Gene3D" id="1.10.10.10">
    <property type="entry name" value="Winged helix-like DNA-binding domain superfamily/Winged helix DNA-binding domain"/>
    <property type="match status" value="1"/>
</dbReference>
<evidence type="ECO:0000313" key="5">
    <source>
        <dbReference type="Proteomes" id="UP000532440"/>
    </source>
</evidence>
<organism evidence="4 5">
    <name type="scientific">Quisquiliibacterium transsilvanicum</name>
    <dbReference type="NCBI Taxonomy" id="1549638"/>
    <lineage>
        <taxon>Bacteria</taxon>
        <taxon>Pseudomonadati</taxon>
        <taxon>Pseudomonadota</taxon>
        <taxon>Betaproteobacteria</taxon>
        <taxon>Burkholderiales</taxon>
        <taxon>Burkholderiaceae</taxon>
        <taxon>Quisquiliibacterium</taxon>
    </lineage>
</organism>
<evidence type="ECO:0000256" key="2">
    <source>
        <dbReference type="PROSITE-ProRule" id="PRU01091"/>
    </source>
</evidence>
<dbReference type="GO" id="GO:0000160">
    <property type="term" value="P:phosphorelay signal transduction system"/>
    <property type="evidence" value="ECO:0007669"/>
    <property type="project" value="InterPro"/>
</dbReference>
<dbReference type="AlphaFoldDB" id="A0A7W8HMQ0"/>
<dbReference type="InterPro" id="IPR001867">
    <property type="entry name" value="OmpR/PhoB-type_DNA-bd"/>
</dbReference>
<dbReference type="GO" id="GO:0006355">
    <property type="term" value="P:regulation of DNA-templated transcription"/>
    <property type="evidence" value="ECO:0007669"/>
    <property type="project" value="InterPro"/>
</dbReference>
<dbReference type="SUPFAM" id="SSF46894">
    <property type="entry name" value="C-terminal effector domain of the bipartite response regulators"/>
    <property type="match status" value="1"/>
</dbReference>
<keyword evidence="5" id="KW-1185">Reference proteome</keyword>
<dbReference type="Pfam" id="PF00486">
    <property type="entry name" value="Trans_reg_C"/>
    <property type="match status" value="1"/>
</dbReference>
<dbReference type="Proteomes" id="UP000532440">
    <property type="component" value="Unassembled WGS sequence"/>
</dbReference>
<comment type="caution">
    <text evidence="4">The sequence shown here is derived from an EMBL/GenBank/DDBJ whole genome shotgun (WGS) entry which is preliminary data.</text>
</comment>
<dbReference type="InterPro" id="IPR036388">
    <property type="entry name" value="WH-like_DNA-bd_sf"/>
</dbReference>
<dbReference type="PROSITE" id="PS51755">
    <property type="entry name" value="OMPR_PHOB"/>
    <property type="match status" value="1"/>
</dbReference>
<dbReference type="EMBL" id="JACHGB010000013">
    <property type="protein sequence ID" value="MBB5273953.1"/>
    <property type="molecule type" value="Genomic_DNA"/>
</dbReference>
<evidence type="ECO:0000313" key="4">
    <source>
        <dbReference type="EMBL" id="MBB5273953.1"/>
    </source>
</evidence>
<protein>
    <submittedName>
        <fullName evidence="4">DNA-binding winged helix-turn-helix (WHTH) protein</fullName>
    </submittedName>
</protein>
<accession>A0A7W8HMQ0</accession>
<evidence type="ECO:0000259" key="3">
    <source>
        <dbReference type="PROSITE" id="PS51755"/>
    </source>
</evidence>
<keyword evidence="1 2" id="KW-0238">DNA-binding</keyword>
<dbReference type="GO" id="GO:0003677">
    <property type="term" value="F:DNA binding"/>
    <property type="evidence" value="ECO:0007669"/>
    <property type="project" value="UniProtKB-UniRule"/>
</dbReference>
<feature type="DNA-binding region" description="OmpR/PhoB-type" evidence="2">
    <location>
        <begin position="1"/>
        <end position="77"/>
    </location>
</feature>
<proteinExistence type="predicted"/>
<dbReference type="RefSeq" id="WP_246435206.1">
    <property type="nucleotide sequence ID" value="NZ_BAABEW010000013.1"/>
</dbReference>
<dbReference type="InterPro" id="IPR016032">
    <property type="entry name" value="Sig_transdc_resp-reg_C-effctor"/>
</dbReference>
<dbReference type="CDD" id="cd00383">
    <property type="entry name" value="trans_reg_C"/>
    <property type="match status" value="1"/>
</dbReference>